<dbReference type="PANTHER" id="PTHR11937">
    <property type="entry name" value="ACTIN"/>
    <property type="match status" value="1"/>
</dbReference>
<dbReference type="AlphaFoldDB" id="A0A9Q0XAT8"/>
<reference evidence="3" key="1">
    <citation type="journal article" date="2023" name="DNA Res.">
        <title>Chromosome-level genome assembly of Phrynocephalus forsythii using third-generation DNA sequencing and Hi-C analysis.</title>
        <authorList>
            <person name="Qi Y."/>
            <person name="Zhao W."/>
            <person name="Zhao Y."/>
            <person name="Niu C."/>
            <person name="Cao S."/>
            <person name="Zhang Y."/>
        </authorList>
    </citation>
    <scope>NUCLEOTIDE SEQUENCE</scope>
    <source>
        <tissue evidence="3">Muscle</tissue>
    </source>
</reference>
<dbReference type="Proteomes" id="UP001142489">
    <property type="component" value="Unassembled WGS sequence"/>
</dbReference>
<dbReference type="Gene3D" id="3.30.420.40">
    <property type="match status" value="2"/>
</dbReference>
<sequence length="367" mass="40759">MSDRNALHIPAIVIDNGTKSCKAGISGSTKPRSVTESVVGRFEENAEACYVGKRSLAKKGILLNYPIKRGIITHWEDMEELWDYIYTEKLKVEASTRPVLLSEPPLNPLPNREKTTELMFEQFGVPALYLSVQATLAVYALARITGLVVDSGDGVTHTVPVYDGYCLAHGVVQLDLAGKDIAEHLTGLLWKSSYASLNRTMKNMVKDLKEKFCYVASDPQQEPQEGPVKQVVKLPHGKSIKINFRLHQGPEILFQPKTVGVKAPGLPAMVTRSIAKCDKDVCRSLYENVILSGGSSLFPYLGERLFKEIEPHVPKGVSARIRTPSQNPWTTWIGGSVITHLTSFEPMWFTRGEYEEFGAAGIHRKCF</sequence>
<dbReference type="Gene3D" id="3.90.640.10">
    <property type="entry name" value="Actin, Chain A, domain 4"/>
    <property type="match status" value="1"/>
</dbReference>
<evidence type="ECO:0000256" key="1">
    <source>
        <dbReference type="ARBA" id="ARBA00006752"/>
    </source>
</evidence>
<dbReference type="InterPro" id="IPR004000">
    <property type="entry name" value="Actin"/>
</dbReference>
<evidence type="ECO:0000313" key="4">
    <source>
        <dbReference type="Proteomes" id="UP001142489"/>
    </source>
</evidence>
<protein>
    <recommendedName>
        <fullName evidence="5">Actin-related protein T2</fullName>
    </recommendedName>
</protein>
<keyword evidence="4" id="KW-1185">Reference proteome</keyword>
<dbReference type="SMART" id="SM00268">
    <property type="entry name" value="ACTIN"/>
    <property type="match status" value="1"/>
</dbReference>
<dbReference type="PRINTS" id="PR00190">
    <property type="entry name" value="ACTIN"/>
</dbReference>
<organism evidence="3 4">
    <name type="scientific">Phrynocephalus forsythii</name>
    <dbReference type="NCBI Taxonomy" id="171643"/>
    <lineage>
        <taxon>Eukaryota</taxon>
        <taxon>Metazoa</taxon>
        <taxon>Chordata</taxon>
        <taxon>Craniata</taxon>
        <taxon>Vertebrata</taxon>
        <taxon>Euteleostomi</taxon>
        <taxon>Lepidosauria</taxon>
        <taxon>Squamata</taxon>
        <taxon>Bifurcata</taxon>
        <taxon>Unidentata</taxon>
        <taxon>Episquamata</taxon>
        <taxon>Toxicofera</taxon>
        <taxon>Iguania</taxon>
        <taxon>Acrodonta</taxon>
        <taxon>Agamidae</taxon>
        <taxon>Agaminae</taxon>
        <taxon>Phrynocephalus</taxon>
    </lineage>
</organism>
<gene>
    <name evidence="3" type="ORF">JRQ81_009772</name>
</gene>
<dbReference type="OrthoDB" id="10053773at2759"/>
<proteinExistence type="inferred from homology"/>
<evidence type="ECO:0000256" key="2">
    <source>
        <dbReference type="RuleBase" id="RU000487"/>
    </source>
</evidence>
<dbReference type="InterPro" id="IPR043129">
    <property type="entry name" value="ATPase_NBD"/>
</dbReference>
<comment type="caution">
    <text evidence="3">The sequence shown here is derived from an EMBL/GenBank/DDBJ whole genome shotgun (WGS) entry which is preliminary data.</text>
</comment>
<evidence type="ECO:0000313" key="3">
    <source>
        <dbReference type="EMBL" id="KAJ7306423.1"/>
    </source>
</evidence>
<dbReference type="FunFam" id="3.30.420.40:FF:000050">
    <property type="entry name" value="Actin, alpha skeletal muscle"/>
    <property type="match status" value="1"/>
</dbReference>
<name>A0A9Q0XAT8_9SAUR</name>
<dbReference type="Pfam" id="PF00022">
    <property type="entry name" value="Actin"/>
    <property type="match status" value="1"/>
</dbReference>
<accession>A0A9Q0XAT8</accession>
<dbReference type="SUPFAM" id="SSF53067">
    <property type="entry name" value="Actin-like ATPase domain"/>
    <property type="match status" value="2"/>
</dbReference>
<evidence type="ECO:0008006" key="5">
    <source>
        <dbReference type="Google" id="ProtNLM"/>
    </source>
</evidence>
<dbReference type="EMBL" id="JAPFRF010000020">
    <property type="protein sequence ID" value="KAJ7306423.1"/>
    <property type="molecule type" value="Genomic_DNA"/>
</dbReference>
<comment type="similarity">
    <text evidence="1 2">Belongs to the actin family.</text>
</comment>